<evidence type="ECO:0000256" key="1">
    <source>
        <dbReference type="ARBA" id="ARBA00023125"/>
    </source>
</evidence>
<evidence type="ECO:0000313" key="4">
    <source>
        <dbReference type="EMBL" id="ORA01546.1"/>
    </source>
</evidence>
<keyword evidence="5" id="KW-1185">Reference proteome</keyword>
<dbReference type="PANTHER" id="PTHR30055:SF226">
    <property type="entry name" value="HTH-TYPE TRANSCRIPTIONAL REGULATOR PKSA"/>
    <property type="match status" value="1"/>
</dbReference>
<reference evidence="4 5" key="1">
    <citation type="submission" date="2017-02" db="EMBL/GenBank/DDBJ databases">
        <title>The new phylogeny of genus Mycobacterium.</title>
        <authorList>
            <person name="Tortoli E."/>
            <person name="Trovato A."/>
            <person name="Cirillo D.M."/>
        </authorList>
    </citation>
    <scope>NUCLEOTIDE SEQUENCE [LARGE SCALE GENOMIC DNA]</scope>
    <source>
        <strain evidence="4 5">DSM 45578</strain>
    </source>
</reference>
<sequence>MLTTVAHVSAEAGGPGAEEPPSVERIRRAALASFAAHGAAATTLRGVAAAAGVSLGLVQHHFSTKAGLIKAVDDYVIEVVITPMAQPIAERAGDSITEVGERVNRIISEHPDVAAYLGRAVVDGSALGAIVFDRLLEVGKARWQARADRGEARPDIDVAWAATNSLVLALGAVSLRSHIERHLPEPLIAPGQLKRWQTSVDTLLREGLFPPPDRS</sequence>
<evidence type="ECO:0000259" key="3">
    <source>
        <dbReference type="PROSITE" id="PS50977"/>
    </source>
</evidence>
<feature type="DNA-binding region" description="H-T-H motif" evidence="2">
    <location>
        <begin position="43"/>
        <end position="62"/>
    </location>
</feature>
<keyword evidence="1 2" id="KW-0238">DNA-binding</keyword>
<evidence type="ECO:0000313" key="5">
    <source>
        <dbReference type="Proteomes" id="UP000192366"/>
    </source>
</evidence>
<dbReference type="EMBL" id="MVHJ01000048">
    <property type="protein sequence ID" value="ORA01546.1"/>
    <property type="molecule type" value="Genomic_DNA"/>
</dbReference>
<dbReference type="InterPro" id="IPR001647">
    <property type="entry name" value="HTH_TetR"/>
</dbReference>
<evidence type="ECO:0000256" key="2">
    <source>
        <dbReference type="PROSITE-ProRule" id="PRU00335"/>
    </source>
</evidence>
<feature type="domain" description="HTH tetR-type" evidence="3">
    <location>
        <begin position="20"/>
        <end position="80"/>
    </location>
</feature>
<name>A0A1W9YND1_MYCBA</name>
<dbReference type="PANTHER" id="PTHR30055">
    <property type="entry name" value="HTH-TYPE TRANSCRIPTIONAL REGULATOR RUTR"/>
    <property type="match status" value="1"/>
</dbReference>
<dbReference type="GO" id="GO:0000976">
    <property type="term" value="F:transcription cis-regulatory region binding"/>
    <property type="evidence" value="ECO:0007669"/>
    <property type="project" value="TreeGrafter"/>
</dbReference>
<dbReference type="AlphaFoldDB" id="A0A1W9YND1"/>
<dbReference type="Pfam" id="PF00440">
    <property type="entry name" value="TetR_N"/>
    <property type="match status" value="1"/>
</dbReference>
<gene>
    <name evidence="4" type="ORF">BST17_27730</name>
</gene>
<dbReference type="InterPro" id="IPR009057">
    <property type="entry name" value="Homeodomain-like_sf"/>
</dbReference>
<dbReference type="InterPro" id="IPR050109">
    <property type="entry name" value="HTH-type_TetR-like_transc_reg"/>
</dbReference>
<dbReference type="Proteomes" id="UP000192366">
    <property type="component" value="Unassembled WGS sequence"/>
</dbReference>
<dbReference type="PROSITE" id="PS50977">
    <property type="entry name" value="HTH_TETR_2"/>
    <property type="match status" value="1"/>
</dbReference>
<dbReference type="SUPFAM" id="SSF46689">
    <property type="entry name" value="Homeodomain-like"/>
    <property type="match status" value="1"/>
</dbReference>
<organism evidence="4 5">
    <name type="scientific">Mycolicibacterium bacteremicum</name>
    <name type="common">Mycobacterium bacteremicum</name>
    <dbReference type="NCBI Taxonomy" id="564198"/>
    <lineage>
        <taxon>Bacteria</taxon>
        <taxon>Bacillati</taxon>
        <taxon>Actinomycetota</taxon>
        <taxon>Actinomycetes</taxon>
        <taxon>Mycobacteriales</taxon>
        <taxon>Mycobacteriaceae</taxon>
        <taxon>Mycolicibacterium</taxon>
    </lineage>
</organism>
<comment type="caution">
    <text evidence="4">The sequence shown here is derived from an EMBL/GenBank/DDBJ whole genome shotgun (WGS) entry which is preliminary data.</text>
</comment>
<protein>
    <submittedName>
        <fullName evidence="4">TetR family transcriptional regulator</fullName>
    </submittedName>
</protein>
<proteinExistence type="predicted"/>
<dbReference type="GO" id="GO:0003700">
    <property type="term" value="F:DNA-binding transcription factor activity"/>
    <property type="evidence" value="ECO:0007669"/>
    <property type="project" value="TreeGrafter"/>
</dbReference>
<dbReference type="Gene3D" id="1.10.357.10">
    <property type="entry name" value="Tetracycline Repressor, domain 2"/>
    <property type="match status" value="1"/>
</dbReference>
<accession>A0A1W9YND1</accession>